<comment type="caution">
    <text evidence="1">The sequence shown here is derived from an EMBL/GenBank/DDBJ whole genome shotgun (WGS) entry which is preliminary data.</text>
</comment>
<dbReference type="Proteomes" id="UP001057402">
    <property type="component" value="Chromosome 2"/>
</dbReference>
<gene>
    <name evidence="1" type="ORF">MLD38_003018</name>
</gene>
<organism evidence="1 2">
    <name type="scientific">Melastoma candidum</name>
    <dbReference type="NCBI Taxonomy" id="119954"/>
    <lineage>
        <taxon>Eukaryota</taxon>
        <taxon>Viridiplantae</taxon>
        <taxon>Streptophyta</taxon>
        <taxon>Embryophyta</taxon>
        <taxon>Tracheophyta</taxon>
        <taxon>Spermatophyta</taxon>
        <taxon>Magnoliopsida</taxon>
        <taxon>eudicotyledons</taxon>
        <taxon>Gunneridae</taxon>
        <taxon>Pentapetalae</taxon>
        <taxon>rosids</taxon>
        <taxon>malvids</taxon>
        <taxon>Myrtales</taxon>
        <taxon>Melastomataceae</taxon>
        <taxon>Melastomatoideae</taxon>
        <taxon>Melastomateae</taxon>
        <taxon>Melastoma</taxon>
    </lineage>
</organism>
<dbReference type="EMBL" id="CM042881">
    <property type="protein sequence ID" value="KAI4384934.1"/>
    <property type="molecule type" value="Genomic_DNA"/>
</dbReference>
<evidence type="ECO:0000313" key="2">
    <source>
        <dbReference type="Proteomes" id="UP001057402"/>
    </source>
</evidence>
<accession>A0ACB9S510</accession>
<sequence length="106" mass="11957">MSSSDLCKTQQDEAGGGLMFWNPKGHISGNISSHLGFYKENMDFLISVAELGTVCSYELLGSLHGLFHVRDFTQDDAHIFYLEDQIKDEIRGVLDPTEDFSAIWIR</sequence>
<reference evidence="2" key="1">
    <citation type="journal article" date="2023" name="Front. Plant Sci.">
        <title>Chromosomal-level genome assembly of Melastoma candidum provides insights into trichome evolution.</title>
        <authorList>
            <person name="Zhong Y."/>
            <person name="Wu W."/>
            <person name="Sun C."/>
            <person name="Zou P."/>
            <person name="Liu Y."/>
            <person name="Dai S."/>
            <person name="Zhou R."/>
        </authorList>
    </citation>
    <scope>NUCLEOTIDE SEQUENCE [LARGE SCALE GENOMIC DNA]</scope>
</reference>
<protein>
    <submittedName>
        <fullName evidence="1">Uncharacterized protein</fullName>
    </submittedName>
</protein>
<evidence type="ECO:0000313" key="1">
    <source>
        <dbReference type="EMBL" id="KAI4384934.1"/>
    </source>
</evidence>
<proteinExistence type="predicted"/>
<keyword evidence="2" id="KW-1185">Reference proteome</keyword>
<name>A0ACB9S510_9MYRT</name>